<evidence type="ECO:0000313" key="18">
    <source>
        <dbReference type="Proteomes" id="UP000269431"/>
    </source>
</evidence>
<dbReference type="Proteomes" id="UP000278715">
    <property type="component" value="Chromosome"/>
</dbReference>
<evidence type="ECO:0000313" key="12">
    <source>
        <dbReference type="EMBL" id="SAI86118.1"/>
    </source>
</evidence>
<dbReference type="EMBL" id="CP033237">
    <property type="protein sequence ID" value="AZF72427.1"/>
    <property type="molecule type" value="Genomic_DNA"/>
</dbReference>
<evidence type="ECO:0000313" key="15">
    <source>
        <dbReference type="Proteomes" id="UP000033106"/>
    </source>
</evidence>
<dbReference type="Proteomes" id="UP000269431">
    <property type="component" value="Chromosome"/>
</dbReference>
<evidence type="ECO:0000313" key="5">
    <source>
        <dbReference type="EMBL" id="AZF67187.1"/>
    </source>
</evidence>
<dbReference type="EMBL" id="LT549890">
    <property type="protein sequence ID" value="SAI86118.1"/>
    <property type="molecule type" value="Genomic_DNA"/>
</dbReference>
<accession>A0A0E3KA39</accession>
<dbReference type="EMBL" id="CP033241">
    <property type="protein sequence ID" value="AZF82870.1"/>
    <property type="molecule type" value="Genomic_DNA"/>
</dbReference>
<dbReference type="Proteomes" id="UP000267993">
    <property type="component" value="Chromosome"/>
</dbReference>
<dbReference type="Proteomes" id="UP000033057">
    <property type="component" value="Chromosome"/>
</dbReference>
<evidence type="ECO:0000313" key="21">
    <source>
        <dbReference type="Proteomes" id="UP000275843"/>
    </source>
</evidence>
<dbReference type="OrthoDB" id="35343at2157"/>
<dbReference type="EMBL" id="CP033235">
    <property type="protein sequence ID" value="AZF67187.1"/>
    <property type="molecule type" value="Genomic_DNA"/>
</dbReference>
<dbReference type="EMBL" id="CP033240">
    <property type="protein sequence ID" value="AZF80262.1"/>
    <property type="molecule type" value="Genomic_DNA"/>
</dbReference>
<dbReference type="KEGG" id="ssoa:SULA_0235"/>
<reference evidence="3" key="5">
    <citation type="submission" date="2018-10" db="EMBL/GenBank/DDBJ databases">
        <authorList>
            <person name="McCarthy S."/>
            <person name="Gradnigo J."/>
            <person name="Johnson T."/>
            <person name="Payne S."/>
            <person name="Lipzen A."/>
            <person name="Schackwitz W."/>
            <person name="Martin J."/>
            <person name="Moriyama E."/>
            <person name="Blum P."/>
        </authorList>
    </citation>
    <scope>NUCLEOTIDE SEQUENCE</scope>
    <source>
        <strain evidence="2">SARC-B</strain>
        <strain evidence="3">SARC-C</strain>
        <strain evidence="4">SULA</strain>
    </source>
</reference>
<evidence type="ECO:0000256" key="1">
    <source>
        <dbReference type="ARBA" id="ARBA00022801"/>
    </source>
</evidence>
<dbReference type="KEGG" id="ssol:SULB_0236"/>
<dbReference type="Proteomes" id="UP000282269">
    <property type="component" value="Chromosome"/>
</dbReference>
<evidence type="ECO:0000313" key="22">
    <source>
        <dbReference type="Proteomes" id="UP000278715"/>
    </source>
</evidence>
<evidence type="ECO:0000313" key="17">
    <source>
        <dbReference type="Proteomes" id="UP000267993"/>
    </source>
</evidence>
<dbReference type="KEGG" id="ssof:SULC_0235"/>
<reference evidence="13 14" key="1">
    <citation type="journal article" date="2015" name="Genome Announc.">
        <title>Complete Genome Sequence of Sulfolobus solfataricus Strain 98/2 and Evolved Derivatives.</title>
        <authorList>
            <person name="McCarthy S."/>
            <person name="Gradnigo J."/>
            <person name="Johnson T."/>
            <person name="Payne S."/>
            <person name="Lipzen A."/>
            <person name="Martin J."/>
            <person name="Schackwitz W."/>
            <person name="Moriyama E."/>
            <person name="Blum P."/>
        </authorList>
    </citation>
    <scope>NUCLEOTIDE SEQUENCE [LARGE SCALE GENOMIC DNA]</scope>
    <source>
        <strain evidence="13">98/2 SULC</strain>
        <strain evidence="2">SARC-B</strain>
        <strain evidence="3">SARC-C</strain>
        <strain evidence="4 15">SULA</strain>
        <strain evidence="14">SULB</strain>
    </source>
</reference>
<dbReference type="SMR" id="A0A0E3KA39"/>
<dbReference type="PANTHER" id="PTHR43794">
    <property type="entry name" value="AMINOHYDROLASE SSNA-RELATED"/>
    <property type="match status" value="1"/>
</dbReference>
<dbReference type="SUPFAM" id="SSF51556">
    <property type="entry name" value="Metallo-dependent hydrolases"/>
    <property type="match status" value="1"/>
</dbReference>
<dbReference type="Proteomes" id="UP000033106">
    <property type="component" value="Chromosome"/>
</dbReference>
<dbReference type="AlphaFoldDB" id="A0A0E3KA39"/>
<evidence type="ECO:0000313" key="9">
    <source>
        <dbReference type="EMBL" id="AZF77654.1"/>
    </source>
</evidence>
<dbReference type="GO" id="GO:0016810">
    <property type="term" value="F:hydrolase activity, acting on carbon-nitrogen (but not peptide) bonds"/>
    <property type="evidence" value="ECO:0007669"/>
    <property type="project" value="InterPro"/>
</dbReference>
<evidence type="ECO:0000313" key="11">
    <source>
        <dbReference type="EMBL" id="AZF82870.1"/>
    </source>
</evidence>
<protein>
    <submittedName>
        <fullName evidence="3">Amidohydrolase</fullName>
    </submittedName>
</protein>
<evidence type="ECO:0000313" key="8">
    <source>
        <dbReference type="EMBL" id="AZF75046.1"/>
    </source>
</evidence>
<evidence type="ECO:0000313" key="4">
    <source>
        <dbReference type="EMBL" id="AKA78065.1"/>
    </source>
</evidence>
<dbReference type="SUPFAM" id="SSF51338">
    <property type="entry name" value="Composite domain of metallo-dependent hydrolases"/>
    <property type="match status" value="1"/>
</dbReference>
<evidence type="ECO:0000313" key="16">
    <source>
        <dbReference type="Proteomes" id="UP000076770"/>
    </source>
</evidence>
<dbReference type="RefSeq" id="WP_009993123.1">
    <property type="nucleotide sequence ID" value="NZ_CP011055.2"/>
</dbReference>
<gene>
    <name evidence="12" type="ORF">SSOP1_2564</name>
    <name evidence="4" type="ORF">SULA_0235</name>
    <name evidence="2" type="ORF">SULB_0236</name>
    <name evidence="3" type="ORF">SULC_0235</name>
    <name evidence="5" type="ORF">SULG_01195</name>
    <name evidence="6" type="ORF">SULH_01195</name>
    <name evidence="7" type="ORF">SULI_01195</name>
    <name evidence="8" type="ORF">SULM_01195</name>
    <name evidence="9" type="ORF">SULN_01195</name>
    <name evidence="10" type="ORF">SULO_01205</name>
    <name evidence="11" type="ORF">SULZ_01215</name>
</gene>
<dbReference type="Gene3D" id="2.30.40.10">
    <property type="entry name" value="Urease, subunit C, domain 1"/>
    <property type="match status" value="2"/>
</dbReference>
<dbReference type="Proteomes" id="UP000273443">
    <property type="component" value="Chromosome"/>
</dbReference>
<dbReference type="Proteomes" id="UP000273194">
    <property type="component" value="Chromosome"/>
</dbReference>
<evidence type="ECO:0000313" key="6">
    <source>
        <dbReference type="EMBL" id="AZF69807.1"/>
    </source>
</evidence>
<dbReference type="EMBL" id="CP033236">
    <property type="protein sequence ID" value="AZF69807.1"/>
    <property type="molecule type" value="Genomic_DNA"/>
</dbReference>
<keyword evidence="1 3" id="KW-0378">Hydrolase</keyword>
<dbReference type="Proteomes" id="UP000076770">
    <property type="component" value="Chromosome i"/>
</dbReference>
<evidence type="ECO:0000313" key="23">
    <source>
        <dbReference type="Proteomes" id="UP000282269"/>
    </source>
</evidence>
<dbReference type="InterPro" id="IPR011059">
    <property type="entry name" value="Metal-dep_hydrolase_composite"/>
</dbReference>
<dbReference type="GeneID" id="1453908"/>
<proteinExistence type="predicted"/>
<name>A0A0E3KA39_SACSO</name>
<evidence type="ECO:0000313" key="14">
    <source>
        <dbReference type="Proteomes" id="UP000033085"/>
    </source>
</evidence>
<evidence type="ECO:0000313" key="10">
    <source>
        <dbReference type="EMBL" id="AZF80262.1"/>
    </source>
</evidence>
<dbReference type="GeneID" id="44128159"/>
<dbReference type="Gene3D" id="3.20.20.140">
    <property type="entry name" value="Metal-dependent hydrolases"/>
    <property type="match status" value="2"/>
</dbReference>
<dbReference type="EMBL" id="CP011057">
    <property type="protein sequence ID" value="AKA78065.1"/>
    <property type="molecule type" value="Genomic_DNA"/>
</dbReference>
<dbReference type="Proteomes" id="UP000275843">
    <property type="component" value="Chromosome"/>
</dbReference>
<dbReference type="Proteomes" id="UP000033085">
    <property type="component" value="Chromosome"/>
</dbReference>
<dbReference type="InterPro" id="IPR050287">
    <property type="entry name" value="MTA/SAH_deaminase"/>
</dbReference>
<reference evidence="12" key="3">
    <citation type="submission" date="2016-04" db="EMBL/GenBank/DDBJ databases">
        <authorList>
            <person name="Evans L.H."/>
            <person name="Alamgir A."/>
            <person name="Owens N."/>
            <person name="Weber N.D."/>
            <person name="Virtaneva K."/>
            <person name="Barbian K."/>
            <person name="Babar A."/>
            <person name="Rosenke K."/>
        </authorList>
    </citation>
    <scope>NUCLEOTIDE SEQUENCE</scope>
    <source>
        <strain evidence="12">P1</strain>
    </source>
</reference>
<evidence type="ECO:0000313" key="2">
    <source>
        <dbReference type="EMBL" id="AKA72674.1"/>
    </source>
</evidence>
<evidence type="ECO:0000313" key="7">
    <source>
        <dbReference type="EMBL" id="AZF72427.1"/>
    </source>
</evidence>
<dbReference type="EMBL" id="CP011055">
    <property type="protein sequence ID" value="AKA72674.1"/>
    <property type="molecule type" value="Genomic_DNA"/>
</dbReference>
<evidence type="ECO:0000313" key="20">
    <source>
        <dbReference type="Proteomes" id="UP000273443"/>
    </source>
</evidence>
<evidence type="ECO:0000313" key="19">
    <source>
        <dbReference type="Proteomes" id="UP000273194"/>
    </source>
</evidence>
<reference evidence="17 18" key="4">
    <citation type="journal article" date="2018" name="Proc. Natl. Acad. Sci. U.S.A.">
        <title>Nonmutational mechanism of inheritance in the Archaeon Sulfolobus solfataricus.</title>
        <authorList>
            <person name="Payne S."/>
            <person name="McCarthy S."/>
            <person name="Johnson T."/>
            <person name="North E."/>
            <person name="Blum P."/>
        </authorList>
    </citation>
    <scope>NUCLEOTIDE SEQUENCE [LARGE SCALE GENOMIC DNA]</scope>
    <source>
        <strain evidence="6 17">SARC-H</strain>
        <strain evidence="7 21">SARC-I</strain>
        <strain evidence="9 22">SARC-N</strain>
        <strain evidence="10 23">SARC-O</strain>
        <strain evidence="11 18">SUL120</strain>
        <strain evidence="5 19">SULG</strain>
        <strain evidence="8 20">SULM</strain>
    </source>
</reference>
<evidence type="ECO:0000313" key="3">
    <source>
        <dbReference type="EMBL" id="AKA75374.1"/>
    </source>
</evidence>
<dbReference type="InterPro" id="IPR032466">
    <property type="entry name" value="Metal_Hydrolase"/>
</dbReference>
<reference evidence="16" key="2">
    <citation type="submission" date="2016-04" db="EMBL/GenBank/DDBJ databases">
        <authorList>
            <person name="Shah S.A."/>
            <person name="Garrett R.A."/>
        </authorList>
    </citation>
    <scope>NUCLEOTIDE SEQUENCE [LARGE SCALE GENOMIC DNA]</scope>
    <source>
        <strain evidence="16">ATCC 35091 / DSM 1616 / JCM 8930 / NBRC 15331 / P1</strain>
    </source>
</reference>
<sequence length="383" mass="43139">MKVLIKTDLVLGAPKTLRDVYIGIDEGQIKVISKEKPEDYDYAEYVIGGKNRVVAPGFVTTHSFLYLYPFRYRVFSGKANAFQLMSTLTPNDIYYFSLMGAYHLLKTGVTTVVTSGPNLDMIARAISEVGLRPVLAVGVDCPDSKEDWEREFTTLYNRWSSKNENRVILRLCSNEYSKEVFELSQQYDFPVLLERFVSLENISGNPINVIGLGGGARKDLDIIKQKGFHLASTPSYEVSQFPLSQYKPSISLDLSPTFDIRHEVSTSITRLILTPEEALNAMTIWGLLQLKYNDRGVLENGKVADLVIFEVKEPPTFPLDYESPYESIVFNLSTPETVLVSGEAILDGGVPLNIGIKHIEKAIERLEDIDKKVTRPARYMEKD</sequence>
<dbReference type="OMA" id="WGPSDWK"/>
<dbReference type="EMBL" id="CP011056">
    <property type="protein sequence ID" value="AKA75374.1"/>
    <property type="molecule type" value="Genomic_DNA"/>
</dbReference>
<dbReference type="PATRIC" id="fig|2287.6.peg.242"/>
<dbReference type="EMBL" id="CP033238">
    <property type="protein sequence ID" value="AZF75046.1"/>
    <property type="molecule type" value="Genomic_DNA"/>
</dbReference>
<dbReference type="EMBL" id="CP033239">
    <property type="protein sequence ID" value="AZF77654.1"/>
    <property type="molecule type" value="Genomic_DNA"/>
</dbReference>
<dbReference type="PANTHER" id="PTHR43794:SF11">
    <property type="entry name" value="AMIDOHYDROLASE-RELATED DOMAIN-CONTAINING PROTEIN"/>
    <property type="match status" value="1"/>
</dbReference>
<evidence type="ECO:0000313" key="13">
    <source>
        <dbReference type="Proteomes" id="UP000033057"/>
    </source>
</evidence>
<organism evidence="3 13">
    <name type="scientific">Saccharolobus solfataricus</name>
    <name type="common">Sulfolobus solfataricus</name>
    <dbReference type="NCBI Taxonomy" id="2287"/>
    <lineage>
        <taxon>Archaea</taxon>
        <taxon>Thermoproteota</taxon>
        <taxon>Thermoprotei</taxon>
        <taxon>Sulfolobales</taxon>
        <taxon>Sulfolobaceae</taxon>
        <taxon>Saccharolobus</taxon>
    </lineage>
</organism>